<dbReference type="AlphaFoldDB" id="A0A1H3YUR2"/>
<reference evidence="1 2" key="1">
    <citation type="submission" date="2016-10" db="EMBL/GenBank/DDBJ databases">
        <authorList>
            <person name="de Groot N.N."/>
        </authorList>
    </citation>
    <scope>NUCLEOTIDE SEQUENCE [LARGE SCALE GENOMIC DNA]</scope>
    <source>
        <strain evidence="1 2">Vu-144</strain>
    </source>
</reference>
<sequence>MESEMRKQEDNDIQQFILNLPELQENVKMAGFGDYFNEELAREVLSGKELFALSQSLQIDKDKMDYKMDIRIDKVKKKGYLNDMYAILIEESGEMRSQQFPRFLRITAKEAYNLLKWGISSGVEKSLFNREGVKYRSFITLDITSEKDLYGSYPLLQYHENYYREPFTIQGELRKLPVEIREAKEDVERLIASLKRGNMTAVTAVVGGVEQSAFLSVNAKAGRLDLRGANLELMDPAHFGAG</sequence>
<dbReference type="STRING" id="551991.SAMN05192529_10960"/>
<evidence type="ECO:0000313" key="1">
    <source>
        <dbReference type="EMBL" id="SEA15150.1"/>
    </source>
</evidence>
<keyword evidence="2" id="KW-1185">Reference proteome</keyword>
<gene>
    <name evidence="1" type="ORF">SAMN05192529_10960</name>
</gene>
<organism evidence="1 2">
    <name type="scientific">Arachidicoccus rhizosphaerae</name>
    <dbReference type="NCBI Taxonomy" id="551991"/>
    <lineage>
        <taxon>Bacteria</taxon>
        <taxon>Pseudomonadati</taxon>
        <taxon>Bacteroidota</taxon>
        <taxon>Chitinophagia</taxon>
        <taxon>Chitinophagales</taxon>
        <taxon>Chitinophagaceae</taxon>
        <taxon>Arachidicoccus</taxon>
    </lineage>
</organism>
<dbReference type="Proteomes" id="UP000199041">
    <property type="component" value="Unassembled WGS sequence"/>
</dbReference>
<proteinExistence type="predicted"/>
<name>A0A1H3YUR2_9BACT</name>
<dbReference type="OrthoDB" id="6372253at2"/>
<accession>A0A1H3YUR2</accession>
<dbReference type="RefSeq" id="WP_091397047.1">
    <property type="nucleotide sequence ID" value="NZ_FNQY01000009.1"/>
</dbReference>
<dbReference type="EMBL" id="FNQY01000009">
    <property type="protein sequence ID" value="SEA15150.1"/>
    <property type="molecule type" value="Genomic_DNA"/>
</dbReference>
<evidence type="ECO:0000313" key="2">
    <source>
        <dbReference type="Proteomes" id="UP000199041"/>
    </source>
</evidence>
<protein>
    <submittedName>
        <fullName evidence="1">Uncharacterized protein</fullName>
    </submittedName>
</protein>